<evidence type="ECO:0000256" key="3">
    <source>
        <dbReference type="RuleBase" id="RU000363"/>
    </source>
</evidence>
<dbReference type="Proteomes" id="UP000250266">
    <property type="component" value="Unassembled WGS sequence"/>
</dbReference>
<dbReference type="Pfam" id="PF00106">
    <property type="entry name" value="adh_short"/>
    <property type="match status" value="1"/>
</dbReference>
<protein>
    <submittedName>
        <fullName evidence="4">NAD(P)-binding protein</fullName>
    </submittedName>
</protein>
<accession>A0A8E2ECV8</accession>
<dbReference type="PRINTS" id="PR00080">
    <property type="entry name" value="SDRFAMILY"/>
</dbReference>
<name>A0A8E2ECV8_9PEZI</name>
<dbReference type="PANTHER" id="PTHR44229:SF4">
    <property type="entry name" value="15-HYDROXYPROSTAGLANDIN DEHYDROGENASE [NAD(+)]"/>
    <property type="match status" value="1"/>
</dbReference>
<gene>
    <name evidence="4" type="ORF">K432DRAFT_16394</name>
</gene>
<dbReference type="Gene3D" id="3.40.50.720">
    <property type="entry name" value="NAD(P)-binding Rossmann-like Domain"/>
    <property type="match status" value="1"/>
</dbReference>
<dbReference type="InterPro" id="IPR002347">
    <property type="entry name" value="SDR_fam"/>
</dbReference>
<dbReference type="InterPro" id="IPR036291">
    <property type="entry name" value="NAD(P)-bd_dom_sf"/>
</dbReference>
<dbReference type="SUPFAM" id="SSF51735">
    <property type="entry name" value="NAD(P)-binding Rossmann-fold domains"/>
    <property type="match status" value="1"/>
</dbReference>
<evidence type="ECO:0000313" key="5">
    <source>
        <dbReference type="Proteomes" id="UP000250266"/>
    </source>
</evidence>
<sequence length="304" mass="32610">MATPIQVDETTLKSLGGKTILITGASSGIGLETAELFYALGSNVVFVGGRKQPSTKISLVDNPRTLVCNCDISSWDSILSVFKAAISKFGTIDIVCPNAGVDEPRNQYFDLKVDEAGEPQPLDLRVVDVDFKGTAYTIALGIHYLRKSGKGGSIIIVSSMAGYHAVPLLPNYCASKHAAVGLLRALTPRGKPENIAISLVAPHITYTPGTFPGKYKPGRAEYEKIRDELKAVGIRLSSSRTCALAAAYLAEGGLEMAGKGLVVENDEINDLETAWHEARPSWFVKKSENEQASKVFSSMRFGTA</sequence>
<evidence type="ECO:0000313" key="4">
    <source>
        <dbReference type="EMBL" id="OCK81444.1"/>
    </source>
</evidence>
<dbReference type="PRINTS" id="PR00081">
    <property type="entry name" value="GDHRDH"/>
</dbReference>
<dbReference type="GO" id="GO:0016616">
    <property type="term" value="F:oxidoreductase activity, acting on the CH-OH group of donors, NAD or NADP as acceptor"/>
    <property type="evidence" value="ECO:0007669"/>
    <property type="project" value="TreeGrafter"/>
</dbReference>
<dbReference type="OrthoDB" id="5371740at2759"/>
<dbReference type="EMBL" id="KV744920">
    <property type="protein sequence ID" value="OCK81444.1"/>
    <property type="molecule type" value="Genomic_DNA"/>
</dbReference>
<proteinExistence type="inferred from homology"/>
<organism evidence="4 5">
    <name type="scientific">Lepidopterella palustris CBS 459.81</name>
    <dbReference type="NCBI Taxonomy" id="1314670"/>
    <lineage>
        <taxon>Eukaryota</taxon>
        <taxon>Fungi</taxon>
        <taxon>Dikarya</taxon>
        <taxon>Ascomycota</taxon>
        <taxon>Pezizomycotina</taxon>
        <taxon>Dothideomycetes</taxon>
        <taxon>Pleosporomycetidae</taxon>
        <taxon>Mytilinidiales</taxon>
        <taxon>Argynnaceae</taxon>
        <taxon>Lepidopterella</taxon>
    </lineage>
</organism>
<keyword evidence="2" id="KW-0560">Oxidoreductase</keyword>
<comment type="similarity">
    <text evidence="1 3">Belongs to the short-chain dehydrogenases/reductases (SDR) family.</text>
</comment>
<dbReference type="AlphaFoldDB" id="A0A8E2ECV8"/>
<reference evidence="4 5" key="1">
    <citation type="journal article" date="2016" name="Nat. Commun.">
        <title>Ectomycorrhizal ecology is imprinted in the genome of the dominant symbiotic fungus Cenococcum geophilum.</title>
        <authorList>
            <consortium name="DOE Joint Genome Institute"/>
            <person name="Peter M."/>
            <person name="Kohler A."/>
            <person name="Ohm R.A."/>
            <person name="Kuo A."/>
            <person name="Krutzmann J."/>
            <person name="Morin E."/>
            <person name="Arend M."/>
            <person name="Barry K.W."/>
            <person name="Binder M."/>
            <person name="Choi C."/>
            <person name="Clum A."/>
            <person name="Copeland A."/>
            <person name="Grisel N."/>
            <person name="Haridas S."/>
            <person name="Kipfer T."/>
            <person name="LaButti K."/>
            <person name="Lindquist E."/>
            <person name="Lipzen A."/>
            <person name="Maire R."/>
            <person name="Meier B."/>
            <person name="Mihaltcheva S."/>
            <person name="Molinier V."/>
            <person name="Murat C."/>
            <person name="Poggeler S."/>
            <person name="Quandt C.A."/>
            <person name="Sperisen C."/>
            <person name="Tritt A."/>
            <person name="Tisserant E."/>
            <person name="Crous P.W."/>
            <person name="Henrissat B."/>
            <person name="Nehls U."/>
            <person name="Egli S."/>
            <person name="Spatafora J.W."/>
            <person name="Grigoriev I.V."/>
            <person name="Martin F.M."/>
        </authorList>
    </citation>
    <scope>NUCLEOTIDE SEQUENCE [LARGE SCALE GENOMIC DNA]</scope>
    <source>
        <strain evidence="4 5">CBS 459.81</strain>
    </source>
</reference>
<dbReference type="GO" id="GO:0005737">
    <property type="term" value="C:cytoplasm"/>
    <property type="evidence" value="ECO:0007669"/>
    <property type="project" value="TreeGrafter"/>
</dbReference>
<keyword evidence="5" id="KW-1185">Reference proteome</keyword>
<evidence type="ECO:0000256" key="2">
    <source>
        <dbReference type="ARBA" id="ARBA00023002"/>
    </source>
</evidence>
<evidence type="ECO:0000256" key="1">
    <source>
        <dbReference type="ARBA" id="ARBA00006484"/>
    </source>
</evidence>
<dbReference type="PANTHER" id="PTHR44229">
    <property type="entry name" value="15-HYDROXYPROSTAGLANDIN DEHYDROGENASE [NAD(+)]"/>
    <property type="match status" value="1"/>
</dbReference>